<evidence type="ECO:0000313" key="1">
    <source>
        <dbReference type="Proteomes" id="UP000887576"/>
    </source>
</evidence>
<protein>
    <submittedName>
        <fullName evidence="2">DNA polymerase epsilon catalytic subunit</fullName>
    </submittedName>
</protein>
<dbReference type="Proteomes" id="UP000887576">
    <property type="component" value="Unplaced"/>
</dbReference>
<accession>A0AC34Q2Y3</accession>
<name>A0AC34Q2Y3_9BILA</name>
<evidence type="ECO:0000313" key="2">
    <source>
        <dbReference type="WBParaSite" id="JU765_v2.g12380.t1"/>
    </source>
</evidence>
<reference evidence="2" key="1">
    <citation type="submission" date="2022-11" db="UniProtKB">
        <authorList>
            <consortium name="WormBaseParasite"/>
        </authorList>
    </citation>
    <scope>IDENTIFICATION</scope>
</reference>
<dbReference type="WBParaSite" id="JU765_v2.g12380.t1">
    <property type="protein sequence ID" value="JU765_v2.g12380.t1"/>
    <property type="gene ID" value="JU765_v2.g12380"/>
</dbReference>
<sequence length="242" mass="28138">MVTYNGDFFDWPFVEARAEFHGLKMYDEIGFYKDSQDEYKHINSIHMDAFRCVQHDSYLPVGNQNLKAATKAKLRYDPIELDPELMVQMAKYQPQTLASYSVSDAVSTYYLYMKYVHPFIFALRTIIPFGPDDVLRKGSEFEAFHAGIIFPNKQISEVHKMTKDEHLLESETYVGEHVEALESGVFRADIPCKFRMEIEALEKLESEVKETLKYSLEHEMGMDLETLKDLDEVVQKNSKQFG</sequence>
<organism evidence="1 2">
    <name type="scientific">Panagrolaimus sp. JU765</name>
    <dbReference type="NCBI Taxonomy" id="591449"/>
    <lineage>
        <taxon>Eukaryota</taxon>
        <taxon>Metazoa</taxon>
        <taxon>Ecdysozoa</taxon>
        <taxon>Nematoda</taxon>
        <taxon>Chromadorea</taxon>
        <taxon>Rhabditida</taxon>
        <taxon>Tylenchina</taxon>
        <taxon>Panagrolaimomorpha</taxon>
        <taxon>Panagrolaimoidea</taxon>
        <taxon>Panagrolaimidae</taxon>
        <taxon>Panagrolaimus</taxon>
    </lineage>
</organism>
<proteinExistence type="predicted"/>